<gene>
    <name evidence="3" type="ORF">NA56DRAFT_705170</name>
</gene>
<dbReference type="PANTHER" id="PTHR35910">
    <property type="entry name" value="2EXR DOMAIN-CONTAINING PROTEIN"/>
    <property type="match status" value="1"/>
</dbReference>
<evidence type="ECO:0000256" key="1">
    <source>
        <dbReference type="SAM" id="MobiDB-lite"/>
    </source>
</evidence>
<proteinExistence type="predicted"/>
<reference evidence="3 4" key="1">
    <citation type="submission" date="2016-05" db="EMBL/GenBank/DDBJ databases">
        <title>A degradative enzymes factory behind the ericoid mycorrhizal symbiosis.</title>
        <authorList>
            <consortium name="DOE Joint Genome Institute"/>
            <person name="Martino E."/>
            <person name="Morin E."/>
            <person name="Grelet G."/>
            <person name="Kuo A."/>
            <person name="Kohler A."/>
            <person name="Daghino S."/>
            <person name="Barry K."/>
            <person name="Choi C."/>
            <person name="Cichocki N."/>
            <person name="Clum A."/>
            <person name="Copeland A."/>
            <person name="Hainaut M."/>
            <person name="Haridas S."/>
            <person name="Labutti K."/>
            <person name="Lindquist E."/>
            <person name="Lipzen A."/>
            <person name="Khouja H.-R."/>
            <person name="Murat C."/>
            <person name="Ohm R."/>
            <person name="Olson A."/>
            <person name="Spatafora J."/>
            <person name="Veneault-Fourrey C."/>
            <person name="Henrissat B."/>
            <person name="Grigoriev I."/>
            <person name="Martin F."/>
            <person name="Perotto S."/>
        </authorList>
    </citation>
    <scope>NUCLEOTIDE SEQUENCE [LARGE SCALE GENOMIC DNA]</scope>
    <source>
        <strain evidence="3 4">UAMH 7357</strain>
    </source>
</reference>
<feature type="domain" description="2EXR" evidence="2">
    <location>
        <begin position="60"/>
        <end position="142"/>
    </location>
</feature>
<accession>A0A2J6Q0X4</accession>
<dbReference type="Pfam" id="PF20150">
    <property type="entry name" value="2EXR"/>
    <property type="match status" value="1"/>
</dbReference>
<evidence type="ECO:0000313" key="4">
    <source>
        <dbReference type="Proteomes" id="UP000235672"/>
    </source>
</evidence>
<dbReference type="EMBL" id="KZ613487">
    <property type="protein sequence ID" value="PMD19935.1"/>
    <property type="molecule type" value="Genomic_DNA"/>
</dbReference>
<protein>
    <recommendedName>
        <fullName evidence="2">2EXR domain-containing protein</fullName>
    </recommendedName>
</protein>
<dbReference type="InterPro" id="IPR045518">
    <property type="entry name" value="2EXR"/>
</dbReference>
<sequence length="300" mass="34222">MAPSKHLEPLPEVTDYDSSRVEATTPNPIPQNIPNRLSDHLSHLQKLNVSDSICRPVETFTLFPNLPKELRLKIWNYAARQSRTLLLSGTRCLEQTNLDNLQNESTENNNTVPAVLHTCSEARQEGLRLYTAYATPCPRNIYTRPIPGHSCEKQDCFLSGKHQLDKKDLPTIQFLDLECEDPWLLGLDQLNPIILGKRLKELKIVVKEQPWREPLLPNTIDRELNIKEHEIELMDNIKSGRQISWPDPSVDEDEEYEEDIDWQSLEGVEMACMWRWIAEEYDLVPISAGASAGYVAAGGV</sequence>
<dbReference type="OrthoDB" id="3565306at2759"/>
<dbReference type="AlphaFoldDB" id="A0A2J6Q0X4"/>
<feature type="region of interest" description="Disordered" evidence="1">
    <location>
        <begin position="1"/>
        <end position="33"/>
    </location>
</feature>
<keyword evidence="4" id="KW-1185">Reference proteome</keyword>
<dbReference type="PANTHER" id="PTHR35910:SF1">
    <property type="entry name" value="2EXR DOMAIN-CONTAINING PROTEIN"/>
    <property type="match status" value="1"/>
</dbReference>
<evidence type="ECO:0000259" key="2">
    <source>
        <dbReference type="Pfam" id="PF20150"/>
    </source>
</evidence>
<name>A0A2J6Q0X4_9HELO</name>
<evidence type="ECO:0000313" key="3">
    <source>
        <dbReference type="EMBL" id="PMD19935.1"/>
    </source>
</evidence>
<organism evidence="3 4">
    <name type="scientific">Hyaloscypha hepaticicola</name>
    <dbReference type="NCBI Taxonomy" id="2082293"/>
    <lineage>
        <taxon>Eukaryota</taxon>
        <taxon>Fungi</taxon>
        <taxon>Dikarya</taxon>
        <taxon>Ascomycota</taxon>
        <taxon>Pezizomycotina</taxon>
        <taxon>Leotiomycetes</taxon>
        <taxon>Helotiales</taxon>
        <taxon>Hyaloscyphaceae</taxon>
        <taxon>Hyaloscypha</taxon>
    </lineage>
</organism>
<dbReference type="Proteomes" id="UP000235672">
    <property type="component" value="Unassembled WGS sequence"/>
</dbReference>